<feature type="compositionally biased region" description="Basic residues" evidence="5">
    <location>
        <begin position="1"/>
        <end position="11"/>
    </location>
</feature>
<organism evidence="6 7">
    <name type="scientific">Basidiobolus ranarum</name>
    <dbReference type="NCBI Taxonomy" id="34480"/>
    <lineage>
        <taxon>Eukaryota</taxon>
        <taxon>Fungi</taxon>
        <taxon>Fungi incertae sedis</taxon>
        <taxon>Zoopagomycota</taxon>
        <taxon>Entomophthoromycotina</taxon>
        <taxon>Basidiobolomycetes</taxon>
        <taxon>Basidiobolales</taxon>
        <taxon>Basidiobolaceae</taxon>
        <taxon>Basidiobolus</taxon>
    </lineage>
</organism>
<feature type="compositionally biased region" description="Basic residues" evidence="5">
    <location>
        <begin position="115"/>
        <end position="125"/>
    </location>
</feature>
<comment type="subcellular location">
    <subcellularLocation>
        <location evidence="1">Nucleus</location>
        <location evidence="1">Nucleolus</location>
    </subcellularLocation>
</comment>
<evidence type="ECO:0000313" key="7">
    <source>
        <dbReference type="Proteomes" id="UP001479436"/>
    </source>
</evidence>
<feature type="region of interest" description="Disordered" evidence="5">
    <location>
        <begin position="97"/>
        <end position="125"/>
    </location>
</feature>
<dbReference type="EMBL" id="JASJQH010006877">
    <property type="protein sequence ID" value="KAK9729679.1"/>
    <property type="molecule type" value="Genomic_DNA"/>
</dbReference>
<feature type="region of interest" description="Disordered" evidence="5">
    <location>
        <begin position="1"/>
        <end position="20"/>
    </location>
</feature>
<feature type="compositionally biased region" description="Polar residues" evidence="5">
    <location>
        <begin position="41"/>
        <end position="50"/>
    </location>
</feature>
<keyword evidence="7" id="KW-1185">Reference proteome</keyword>
<dbReference type="PANTHER" id="PTHR31109:SF2">
    <property type="entry name" value="RIBOSOME BIOGENESIS PROTEIN SLX9 HOMOLOG"/>
    <property type="match status" value="1"/>
</dbReference>
<dbReference type="PANTHER" id="PTHR31109">
    <property type="entry name" value="PROTEIN FAM207A"/>
    <property type="match status" value="1"/>
</dbReference>
<evidence type="ECO:0000256" key="3">
    <source>
        <dbReference type="ARBA" id="ARBA00021321"/>
    </source>
</evidence>
<comment type="caution">
    <text evidence="6">The sequence shown here is derived from an EMBL/GenBank/DDBJ whole genome shotgun (WGS) entry which is preliminary data.</text>
</comment>
<gene>
    <name evidence="6" type="ORF">K7432_000085</name>
</gene>
<feature type="compositionally biased region" description="Basic and acidic residues" evidence="5">
    <location>
        <begin position="97"/>
        <end position="106"/>
    </location>
</feature>
<name>A0ABR2WBT5_9FUNG</name>
<sequence length="171" mass="19961">MPKVRRNRTRLHNQAVGTPHVSERTFAAHENQVQKLADTVETVNSDGLNSSKKEKRKQRHENWLSKLHTAHQELKKNRKKDTSLNMTMFKEVLPNIEADKQNKDQNKLSQENMSKKRVATKKGRKNTALQEIVRFQNILKHPNFRQNPLQTIQQHVANTVETRPTVEEQDS</sequence>
<evidence type="ECO:0000313" key="6">
    <source>
        <dbReference type="EMBL" id="KAK9729679.1"/>
    </source>
</evidence>
<accession>A0ABR2WBT5</accession>
<comment type="similarity">
    <text evidence="2">Belongs to the SLX9 family.</text>
</comment>
<evidence type="ECO:0000256" key="4">
    <source>
        <dbReference type="ARBA" id="ARBA00023242"/>
    </source>
</evidence>
<dbReference type="Pfam" id="PF15341">
    <property type="entry name" value="SLX9"/>
    <property type="match status" value="1"/>
</dbReference>
<evidence type="ECO:0000256" key="5">
    <source>
        <dbReference type="SAM" id="MobiDB-lite"/>
    </source>
</evidence>
<dbReference type="Proteomes" id="UP001479436">
    <property type="component" value="Unassembled WGS sequence"/>
</dbReference>
<reference evidence="6 7" key="1">
    <citation type="submission" date="2023-04" db="EMBL/GenBank/DDBJ databases">
        <title>Genome of Basidiobolus ranarum AG-B5.</title>
        <authorList>
            <person name="Stajich J.E."/>
            <person name="Carter-House D."/>
            <person name="Gryganskyi A."/>
        </authorList>
    </citation>
    <scope>NUCLEOTIDE SEQUENCE [LARGE SCALE GENOMIC DNA]</scope>
    <source>
        <strain evidence="6 7">AG-B5</strain>
    </source>
</reference>
<dbReference type="InterPro" id="IPR028160">
    <property type="entry name" value="Slx9-like"/>
</dbReference>
<proteinExistence type="inferred from homology"/>
<feature type="region of interest" description="Disordered" evidence="5">
    <location>
        <begin position="39"/>
        <end position="60"/>
    </location>
</feature>
<evidence type="ECO:0000256" key="2">
    <source>
        <dbReference type="ARBA" id="ARBA00011022"/>
    </source>
</evidence>
<protein>
    <recommendedName>
        <fullName evidence="3">Ribosome biogenesis protein SLX9</fullName>
    </recommendedName>
</protein>
<keyword evidence="4" id="KW-0539">Nucleus</keyword>
<evidence type="ECO:0000256" key="1">
    <source>
        <dbReference type="ARBA" id="ARBA00004604"/>
    </source>
</evidence>